<keyword evidence="2" id="KW-1133">Transmembrane helix</keyword>
<reference evidence="3 4" key="1">
    <citation type="journal article" date="2015" name="J. Biotechnol.">
        <title>Complete genome sequence of Paenibacillus beijingensis 7188(T) (=DSM 24997(T)), a novel rhizobacterium from jujube garden soil.</title>
        <authorList>
            <person name="Kwak Y."/>
            <person name="Shin J.H."/>
        </authorList>
    </citation>
    <scope>NUCLEOTIDE SEQUENCE [LARGE SCALE GENOMIC DNA]</scope>
    <source>
        <strain evidence="3 4">DSM 24997</strain>
    </source>
</reference>
<accession>A0A0D5NG46</accession>
<dbReference type="Proteomes" id="UP000032633">
    <property type="component" value="Chromosome"/>
</dbReference>
<proteinExistence type="predicted"/>
<dbReference type="EMBL" id="CP011058">
    <property type="protein sequence ID" value="AJY74359.1"/>
    <property type="molecule type" value="Genomic_DNA"/>
</dbReference>
<dbReference type="PATRIC" id="fig|1126833.4.peg.1521"/>
<dbReference type="AlphaFoldDB" id="A0A0D5NG46"/>
<dbReference type="HOGENOM" id="CLU_573459_0_0_9"/>
<dbReference type="RefSeq" id="WP_045669794.1">
    <property type="nucleotide sequence ID" value="NZ_CP011058.1"/>
</dbReference>
<feature type="transmembrane region" description="Helical" evidence="2">
    <location>
        <begin position="49"/>
        <end position="67"/>
    </location>
</feature>
<protein>
    <submittedName>
        <fullName evidence="3">Uncharacterized protein</fullName>
    </submittedName>
</protein>
<sequence length="476" mass="51023">MSGAKDGMRAGVPEGGTPMSGAKDEVRAESWRIGGAECEAAGAPRPRRAAWTALALLWAGSLTAVLLRGGAAEWFAAAGLGGLMLFCWVAPRLSLGELEAVRTIDAAAPLRRGEEGAADVELTLKVVRGRVVLPLVWLHIREELVNESAVSKRPAVYDQLVLPWFTRKWSVRYSTGRLRRGAHRFRAVTVTAGDLFGLTAVRRTYACDGEIVVPPGQLPLAKQPDHSAVASNNPRGGRQKLHAGEETATGRKRREPGGGIDSRAYHPGDPLRHIDWRADAKGRGMRTKLRHPEDPPYMLIVLDTAEQSYESSDRLFNDCASLTLEMIGRAVFGGCGVRLLGGAGEALTVAAGDRQGVARAAERLARMRMDAGEAPLELAGLAAAAPLPRGAAMLFVTACWRDGSGLLRLAERAAAAGFRLELAVIVRRSVLSAAMLERQRQAEVSGIKVRWVQLPDAGGEDERTAAKGGVRHASER</sequence>
<organism evidence="3 4">
    <name type="scientific">Paenibacillus beijingensis</name>
    <dbReference type="NCBI Taxonomy" id="1126833"/>
    <lineage>
        <taxon>Bacteria</taxon>
        <taxon>Bacillati</taxon>
        <taxon>Bacillota</taxon>
        <taxon>Bacilli</taxon>
        <taxon>Bacillales</taxon>
        <taxon>Paenibacillaceae</taxon>
        <taxon>Paenibacillus</taxon>
    </lineage>
</organism>
<evidence type="ECO:0000256" key="2">
    <source>
        <dbReference type="SAM" id="Phobius"/>
    </source>
</evidence>
<reference evidence="4" key="2">
    <citation type="submission" date="2015-03" db="EMBL/GenBank/DDBJ databases">
        <title>Genome sequence of Paenibacillus beijingensis strain DSM 24997T.</title>
        <authorList>
            <person name="Kwak Y."/>
            <person name="Shin J.-H."/>
        </authorList>
    </citation>
    <scope>NUCLEOTIDE SEQUENCE [LARGE SCALE GENOMIC DNA]</scope>
    <source>
        <strain evidence="4">DSM 24997</strain>
    </source>
</reference>
<dbReference type="OrthoDB" id="140416at2"/>
<gene>
    <name evidence="3" type="ORF">VN24_06940</name>
</gene>
<evidence type="ECO:0000313" key="3">
    <source>
        <dbReference type="EMBL" id="AJY74359.1"/>
    </source>
</evidence>
<dbReference type="STRING" id="1126833.VN24_06940"/>
<dbReference type="PANTHER" id="PTHR34351">
    <property type="entry name" value="SLR1927 PROTEIN-RELATED"/>
    <property type="match status" value="1"/>
</dbReference>
<name>A0A0D5NG46_9BACL</name>
<keyword evidence="2" id="KW-0472">Membrane</keyword>
<evidence type="ECO:0000256" key="1">
    <source>
        <dbReference type="SAM" id="MobiDB-lite"/>
    </source>
</evidence>
<evidence type="ECO:0000313" key="4">
    <source>
        <dbReference type="Proteomes" id="UP000032633"/>
    </source>
</evidence>
<feature type="region of interest" description="Disordered" evidence="1">
    <location>
        <begin position="218"/>
        <end position="267"/>
    </location>
</feature>
<dbReference type="KEGG" id="pbj:VN24_06940"/>
<dbReference type="PANTHER" id="PTHR34351:SF2">
    <property type="entry name" value="DUF58 DOMAIN-CONTAINING PROTEIN"/>
    <property type="match status" value="1"/>
</dbReference>
<keyword evidence="4" id="KW-1185">Reference proteome</keyword>
<feature type="region of interest" description="Disordered" evidence="1">
    <location>
        <begin position="1"/>
        <end position="24"/>
    </location>
</feature>
<keyword evidence="2" id="KW-0812">Transmembrane</keyword>